<protein>
    <recommendedName>
        <fullName evidence="1">N-acetyltransferase domain-containing protein</fullName>
    </recommendedName>
</protein>
<dbReference type="InterPro" id="IPR000182">
    <property type="entry name" value="GNAT_dom"/>
</dbReference>
<dbReference type="PROSITE" id="PS51186">
    <property type="entry name" value="GNAT"/>
    <property type="match status" value="1"/>
</dbReference>
<gene>
    <name evidence="2" type="ORF">SLS56_005322</name>
</gene>
<dbReference type="InterPro" id="IPR016181">
    <property type="entry name" value="Acyl_CoA_acyltransferase"/>
</dbReference>
<feature type="domain" description="N-acetyltransferase" evidence="1">
    <location>
        <begin position="1"/>
        <end position="224"/>
    </location>
</feature>
<keyword evidence="3" id="KW-1185">Reference proteome</keyword>
<evidence type="ECO:0000313" key="2">
    <source>
        <dbReference type="EMBL" id="KAL1629669.1"/>
    </source>
</evidence>
<dbReference type="Gene3D" id="3.40.630.30">
    <property type="match status" value="1"/>
</dbReference>
<dbReference type="Proteomes" id="UP001521116">
    <property type="component" value="Unassembled WGS sequence"/>
</dbReference>
<dbReference type="PANTHER" id="PTHR42791">
    <property type="entry name" value="GNAT FAMILY ACETYLTRANSFERASE"/>
    <property type="match status" value="1"/>
</dbReference>
<accession>A0ABR3SUQ7</accession>
<name>A0ABR3SUQ7_9PEZI</name>
<reference evidence="2 3" key="1">
    <citation type="submission" date="2024-02" db="EMBL/GenBank/DDBJ databases">
        <title>De novo assembly and annotation of 12 fungi associated with fruit tree decline syndrome in Ontario, Canada.</title>
        <authorList>
            <person name="Sulman M."/>
            <person name="Ellouze W."/>
            <person name="Ilyukhin E."/>
        </authorList>
    </citation>
    <scope>NUCLEOTIDE SEQUENCE [LARGE SCALE GENOMIC DNA]</scope>
    <source>
        <strain evidence="2 3">M1-105</strain>
    </source>
</reference>
<evidence type="ECO:0000259" key="1">
    <source>
        <dbReference type="PROSITE" id="PS51186"/>
    </source>
</evidence>
<organism evidence="2 3">
    <name type="scientific">Neofusicoccum ribis</name>
    <dbReference type="NCBI Taxonomy" id="45134"/>
    <lineage>
        <taxon>Eukaryota</taxon>
        <taxon>Fungi</taxon>
        <taxon>Dikarya</taxon>
        <taxon>Ascomycota</taxon>
        <taxon>Pezizomycotina</taxon>
        <taxon>Dothideomycetes</taxon>
        <taxon>Dothideomycetes incertae sedis</taxon>
        <taxon>Botryosphaeriales</taxon>
        <taxon>Botryosphaeriaceae</taxon>
        <taxon>Neofusicoccum</taxon>
    </lineage>
</organism>
<dbReference type="PANTHER" id="PTHR42791:SF1">
    <property type="entry name" value="N-ACETYLTRANSFERASE DOMAIN-CONTAINING PROTEIN"/>
    <property type="match status" value="1"/>
</dbReference>
<proteinExistence type="predicted"/>
<dbReference type="EMBL" id="JAJVDC020000053">
    <property type="protein sequence ID" value="KAL1629669.1"/>
    <property type="molecule type" value="Genomic_DNA"/>
</dbReference>
<dbReference type="CDD" id="cd04301">
    <property type="entry name" value="NAT_SF"/>
    <property type="match status" value="1"/>
</dbReference>
<sequence length="233" mass="26210">MLLRPATDADIRAIASLSAVAFVDDPIETYLYPGRREYPEKFVDVQEALLRQSFDRPCGSAIIVTLEPGDDHWQGTPEIIGFCVYTQVETPPKIVKSPVRESDDMLTGIDSAHVMVDAANARAMSETCKGDDSHTWTEENFKRPKERYEFCDLAVHPKFQGRGIGKMMAGWVMDKARTEGVPVHTTSSPSGSHLYRSLGFRLVGKWKWCPVPHTEWDVMHWNPPDNQEGSSTQ</sequence>
<dbReference type="Pfam" id="PF13508">
    <property type="entry name" value="Acetyltransf_7"/>
    <property type="match status" value="1"/>
</dbReference>
<evidence type="ECO:0000313" key="3">
    <source>
        <dbReference type="Proteomes" id="UP001521116"/>
    </source>
</evidence>
<dbReference type="SUPFAM" id="SSF55729">
    <property type="entry name" value="Acyl-CoA N-acyltransferases (Nat)"/>
    <property type="match status" value="1"/>
</dbReference>
<comment type="caution">
    <text evidence="2">The sequence shown here is derived from an EMBL/GenBank/DDBJ whole genome shotgun (WGS) entry which is preliminary data.</text>
</comment>
<dbReference type="InterPro" id="IPR052523">
    <property type="entry name" value="Trichothecene_AcTrans"/>
</dbReference>